<reference evidence="1 2" key="1">
    <citation type="submission" date="2014-01" db="EMBL/GenBank/DDBJ databases">
        <title>Full genme sequencing of cellulolytic bacterium Gynuella sunshinyii YC6258T gen. nov., sp. nov.</title>
        <authorList>
            <person name="Khan H."/>
            <person name="Chung E.J."/>
            <person name="Chung Y.R."/>
        </authorList>
    </citation>
    <scope>NUCLEOTIDE SEQUENCE [LARGE SCALE GENOMIC DNA]</scope>
    <source>
        <strain evidence="1 2">YC6258</strain>
    </source>
</reference>
<dbReference type="HOGENOM" id="CLU_3344244_0_0_6"/>
<dbReference type="KEGG" id="gsn:YC6258_04489"/>
<evidence type="ECO:0000313" key="1">
    <source>
        <dbReference type="EMBL" id="AJQ96521.1"/>
    </source>
</evidence>
<accession>A0A0C5VQI0</accession>
<dbReference type="AlphaFoldDB" id="A0A0C5VQI0"/>
<dbReference type="Proteomes" id="UP000032266">
    <property type="component" value="Chromosome"/>
</dbReference>
<gene>
    <name evidence="1" type="ORF">YC6258_04489</name>
</gene>
<evidence type="ECO:0000313" key="2">
    <source>
        <dbReference type="Proteomes" id="UP000032266"/>
    </source>
</evidence>
<protein>
    <submittedName>
        <fullName evidence="1">Uncharacterized protein</fullName>
    </submittedName>
</protein>
<proteinExistence type="predicted"/>
<sequence>MLKALRIFRLASQSNRMTDNNISRVTESWKNHQQDND</sequence>
<dbReference type="EMBL" id="CP007142">
    <property type="protein sequence ID" value="AJQ96521.1"/>
    <property type="molecule type" value="Genomic_DNA"/>
</dbReference>
<dbReference type="STRING" id="1445510.YC6258_04489"/>
<organism evidence="1 2">
    <name type="scientific">Gynuella sunshinyii YC6258</name>
    <dbReference type="NCBI Taxonomy" id="1445510"/>
    <lineage>
        <taxon>Bacteria</taxon>
        <taxon>Pseudomonadati</taxon>
        <taxon>Pseudomonadota</taxon>
        <taxon>Gammaproteobacteria</taxon>
        <taxon>Oceanospirillales</taxon>
        <taxon>Saccharospirillaceae</taxon>
        <taxon>Gynuella</taxon>
    </lineage>
</organism>
<keyword evidence="2" id="KW-1185">Reference proteome</keyword>
<name>A0A0C5VQI0_9GAMM</name>